<organism evidence="3 4">
    <name type="scientific">Nocardioides nanhaiensis</name>
    <dbReference type="NCBI Taxonomy" id="1476871"/>
    <lineage>
        <taxon>Bacteria</taxon>
        <taxon>Bacillati</taxon>
        <taxon>Actinomycetota</taxon>
        <taxon>Actinomycetes</taxon>
        <taxon>Propionibacteriales</taxon>
        <taxon>Nocardioidaceae</taxon>
        <taxon>Nocardioides</taxon>
    </lineage>
</organism>
<comment type="caution">
    <text evidence="3">The sequence shown here is derived from an EMBL/GenBank/DDBJ whole genome shotgun (WGS) entry which is preliminary data.</text>
</comment>
<feature type="transmembrane region" description="Helical" evidence="2">
    <location>
        <begin position="308"/>
        <end position="330"/>
    </location>
</feature>
<evidence type="ECO:0000256" key="2">
    <source>
        <dbReference type="SAM" id="Phobius"/>
    </source>
</evidence>
<dbReference type="EMBL" id="BAABIM010000005">
    <property type="protein sequence ID" value="GAA4698248.1"/>
    <property type="molecule type" value="Genomic_DNA"/>
</dbReference>
<keyword evidence="2" id="KW-0812">Transmembrane</keyword>
<proteinExistence type="predicted"/>
<dbReference type="PANTHER" id="PTHR37813">
    <property type="entry name" value="FELS-2 PROPHAGE PROTEIN"/>
    <property type="match status" value="1"/>
</dbReference>
<feature type="coiled-coil region" evidence="1">
    <location>
        <begin position="805"/>
        <end position="835"/>
    </location>
</feature>
<accession>A0ABP8X3N2</accession>
<name>A0ABP8X3N2_9ACTN</name>
<dbReference type="RefSeq" id="WP_345271767.1">
    <property type="nucleotide sequence ID" value="NZ_BAABIM010000005.1"/>
</dbReference>
<reference evidence="4" key="1">
    <citation type="journal article" date="2019" name="Int. J. Syst. Evol. Microbiol.">
        <title>The Global Catalogue of Microorganisms (GCM) 10K type strain sequencing project: providing services to taxonomists for standard genome sequencing and annotation.</title>
        <authorList>
            <consortium name="The Broad Institute Genomics Platform"/>
            <consortium name="The Broad Institute Genome Sequencing Center for Infectious Disease"/>
            <person name="Wu L."/>
            <person name="Ma J."/>
        </authorList>
    </citation>
    <scope>NUCLEOTIDE SEQUENCE [LARGE SCALE GENOMIC DNA]</scope>
    <source>
        <strain evidence="4">JCM 18127</strain>
    </source>
</reference>
<keyword evidence="2" id="KW-1133">Transmembrane helix</keyword>
<evidence type="ECO:0000256" key="1">
    <source>
        <dbReference type="SAM" id="Coils"/>
    </source>
</evidence>
<dbReference type="PANTHER" id="PTHR37813:SF1">
    <property type="entry name" value="FELS-2 PROPHAGE PROTEIN"/>
    <property type="match status" value="1"/>
</dbReference>
<evidence type="ECO:0008006" key="5">
    <source>
        <dbReference type="Google" id="ProtNLM"/>
    </source>
</evidence>
<sequence>MAGPIRIAILANASQAKRELSSVSKQTQTMGSLLGKVGRTAGVALGTGLAVAGAATVAWAKDSVEALARIERIGAQTASVIKSTGGAANVTAKDVTGLADRLERLTATEAESTQEGANLLLTFTNIRNGVGKSNQIFDRTTTSMVDLARAMGTEPKAAAIQLGKALNDPVKGVSALTRVGVSFTESQKQTIKSLTESGNVMGAQKVILKELERQFGGSGAAFAKTAAGQAEAAKNAFGNLGETIFSVLLPPLAKLATAASQALDSFSANYGDQISAGIKAAGSALATLGDQIGNVFDYVRSNADTFKIIGAAVAGAGAALLIASGAVKAFTVAQIALNVAMTANPIGIIVVAIGALVGALVVLYQRNEAVRNAINNLFAFLKQNAGPVLASLAQTFRAAFEAVRNIVQRAVVVIRALWRTFGSTILSFARSTFQNVASVIRGAMQVIRGVIKVITGAIRGDWSMVWNGIKSIISGVWNIIKGIVRQGVNVVRTGISAGWTAVKNLTSRAWDGIRKAVGDAINGVIQLASGLKGRVTGVLSGIGSWLFSAGLDLIRGLINGIEAMAGQAVDAAKGVVKGAINGAKALLGIKSPSRVFKNIGRDTMRGLILGFAGGKKGAVSAMNDVLSSVVDLMEKADFGKDRIKRETKQLRKLLDGRVKEFKNHAVKVARVATQLAAAQKLLADRLKQRDDYAGNVANSMLGFGAVTNLTTVFSTSDMLDQLRARIARVKEFAALLKRLAAMKLDKTIYDQLVQAGPEAGFATAQVIASGGQAAVAEFNTLQNELKNAANALGTQTSTNMYQAGVDAARGLVAGLESQSRRLEQASRRMAQALVNAIKKALGIKSPSRVAMSLGRYFTEGLQVGTGQIDMRKVGQGLSRDLVNGFGTPTPRIRAEDVYTSRRDSERGQRNYTIQVNVSPTADKVAIGREIKKALNDFERAGGR</sequence>
<keyword evidence="1" id="KW-0175">Coiled coil</keyword>
<evidence type="ECO:0000313" key="4">
    <source>
        <dbReference type="Proteomes" id="UP001500621"/>
    </source>
</evidence>
<gene>
    <name evidence="3" type="ORF">GCM10023226_41010</name>
</gene>
<protein>
    <recommendedName>
        <fullName evidence="5">Phage tail tape measure protein</fullName>
    </recommendedName>
</protein>
<evidence type="ECO:0000313" key="3">
    <source>
        <dbReference type="EMBL" id="GAA4698248.1"/>
    </source>
</evidence>
<feature type="transmembrane region" description="Helical" evidence="2">
    <location>
        <begin position="342"/>
        <end position="364"/>
    </location>
</feature>
<keyword evidence="2" id="KW-0472">Membrane</keyword>
<dbReference type="Proteomes" id="UP001500621">
    <property type="component" value="Unassembled WGS sequence"/>
</dbReference>
<dbReference type="Gene3D" id="1.20.120.20">
    <property type="entry name" value="Apolipoprotein"/>
    <property type="match status" value="1"/>
</dbReference>
<keyword evidence="4" id="KW-1185">Reference proteome</keyword>